<keyword evidence="1" id="KW-0812">Transmembrane</keyword>
<keyword evidence="1" id="KW-1133">Transmembrane helix</keyword>
<proteinExistence type="predicted"/>
<accession>A0A9D4RK07</accession>
<dbReference type="AlphaFoldDB" id="A0A9D4RK07"/>
<name>A0A9D4RK07_DREPO</name>
<gene>
    <name evidence="2" type="ORF">DPMN_032181</name>
</gene>
<reference evidence="2" key="2">
    <citation type="submission" date="2020-11" db="EMBL/GenBank/DDBJ databases">
        <authorList>
            <person name="McCartney M.A."/>
            <person name="Auch B."/>
            <person name="Kono T."/>
            <person name="Mallez S."/>
            <person name="Becker A."/>
            <person name="Gohl D.M."/>
            <person name="Silverstein K.A.T."/>
            <person name="Koren S."/>
            <person name="Bechman K.B."/>
            <person name="Herman A."/>
            <person name="Abrahante J.E."/>
            <person name="Garbe J."/>
        </authorList>
    </citation>
    <scope>NUCLEOTIDE SEQUENCE</scope>
    <source>
        <strain evidence="2">Duluth1</strain>
        <tissue evidence="2">Whole animal</tissue>
    </source>
</reference>
<keyword evidence="3" id="KW-1185">Reference proteome</keyword>
<evidence type="ECO:0000313" key="3">
    <source>
        <dbReference type="Proteomes" id="UP000828390"/>
    </source>
</evidence>
<evidence type="ECO:0000256" key="1">
    <source>
        <dbReference type="SAM" id="Phobius"/>
    </source>
</evidence>
<sequence>MKPMFSQSQVQLYFLQLSGDGVRFYCISCHCQVLESGSIVFLATARCWSKVLLYFLQLPSAGVRFYCISCHCQVLKSVWAVLKGIMNLVITVFTSTLSLVFGGGTALLNFIISSVSIHQALGLMYCKPLLFMGHSFSYIFWVDRFTN</sequence>
<dbReference type="Proteomes" id="UP000828390">
    <property type="component" value="Unassembled WGS sequence"/>
</dbReference>
<feature type="transmembrane region" description="Helical" evidence="1">
    <location>
        <begin position="120"/>
        <end position="141"/>
    </location>
</feature>
<protein>
    <submittedName>
        <fullName evidence="2">Uncharacterized protein</fullName>
    </submittedName>
</protein>
<feature type="transmembrane region" description="Helical" evidence="1">
    <location>
        <begin position="85"/>
        <end position="108"/>
    </location>
</feature>
<dbReference type="EMBL" id="JAIWYP010000002">
    <property type="protein sequence ID" value="KAH3869025.1"/>
    <property type="molecule type" value="Genomic_DNA"/>
</dbReference>
<reference evidence="2" key="1">
    <citation type="journal article" date="2019" name="bioRxiv">
        <title>The Genome of the Zebra Mussel, Dreissena polymorpha: A Resource for Invasive Species Research.</title>
        <authorList>
            <person name="McCartney M.A."/>
            <person name="Auch B."/>
            <person name="Kono T."/>
            <person name="Mallez S."/>
            <person name="Zhang Y."/>
            <person name="Obille A."/>
            <person name="Becker A."/>
            <person name="Abrahante J.E."/>
            <person name="Garbe J."/>
            <person name="Badalamenti J.P."/>
            <person name="Herman A."/>
            <person name="Mangelson H."/>
            <person name="Liachko I."/>
            <person name="Sullivan S."/>
            <person name="Sone E.D."/>
            <person name="Koren S."/>
            <person name="Silverstein K.A.T."/>
            <person name="Beckman K.B."/>
            <person name="Gohl D.M."/>
        </authorList>
    </citation>
    <scope>NUCLEOTIDE SEQUENCE</scope>
    <source>
        <strain evidence="2">Duluth1</strain>
        <tissue evidence="2">Whole animal</tissue>
    </source>
</reference>
<organism evidence="2 3">
    <name type="scientific">Dreissena polymorpha</name>
    <name type="common">Zebra mussel</name>
    <name type="synonym">Mytilus polymorpha</name>
    <dbReference type="NCBI Taxonomy" id="45954"/>
    <lineage>
        <taxon>Eukaryota</taxon>
        <taxon>Metazoa</taxon>
        <taxon>Spiralia</taxon>
        <taxon>Lophotrochozoa</taxon>
        <taxon>Mollusca</taxon>
        <taxon>Bivalvia</taxon>
        <taxon>Autobranchia</taxon>
        <taxon>Heteroconchia</taxon>
        <taxon>Euheterodonta</taxon>
        <taxon>Imparidentia</taxon>
        <taxon>Neoheterodontei</taxon>
        <taxon>Myida</taxon>
        <taxon>Dreissenoidea</taxon>
        <taxon>Dreissenidae</taxon>
        <taxon>Dreissena</taxon>
    </lineage>
</organism>
<comment type="caution">
    <text evidence="2">The sequence shown here is derived from an EMBL/GenBank/DDBJ whole genome shotgun (WGS) entry which is preliminary data.</text>
</comment>
<evidence type="ECO:0000313" key="2">
    <source>
        <dbReference type="EMBL" id="KAH3869025.1"/>
    </source>
</evidence>
<keyword evidence="1" id="KW-0472">Membrane</keyword>